<dbReference type="SUPFAM" id="SSF48452">
    <property type="entry name" value="TPR-like"/>
    <property type="match status" value="2"/>
</dbReference>
<dbReference type="PROSITE" id="PS51179">
    <property type="entry name" value="POU_3"/>
    <property type="match status" value="1"/>
</dbReference>
<accession>A0A3B1CHX0</accession>
<name>A0A3B1CHX0_9ZZZZ</name>
<dbReference type="PROSITE" id="PS50005">
    <property type="entry name" value="TPR"/>
    <property type="match status" value="4"/>
</dbReference>
<feature type="domain" description="Response regulatory" evidence="4">
    <location>
        <begin position="2"/>
        <end position="125"/>
    </location>
</feature>
<keyword evidence="1" id="KW-0677">Repeat</keyword>
<dbReference type="Pfam" id="PF13181">
    <property type="entry name" value="TPR_8"/>
    <property type="match status" value="2"/>
</dbReference>
<evidence type="ECO:0000256" key="3">
    <source>
        <dbReference type="SAM" id="MobiDB-lite"/>
    </source>
</evidence>
<dbReference type="InterPro" id="IPR011990">
    <property type="entry name" value="TPR-like_helical_dom_sf"/>
</dbReference>
<evidence type="ECO:0000256" key="2">
    <source>
        <dbReference type="ARBA" id="ARBA00022803"/>
    </source>
</evidence>
<dbReference type="InterPro" id="IPR001789">
    <property type="entry name" value="Sig_transdc_resp-reg_receiver"/>
</dbReference>
<dbReference type="Pfam" id="PF00072">
    <property type="entry name" value="Response_reg"/>
    <property type="match status" value="1"/>
</dbReference>
<keyword evidence="2" id="KW-0802">TPR repeat</keyword>
<dbReference type="Gene3D" id="1.25.40.10">
    <property type="entry name" value="Tetratricopeptide repeat domain"/>
    <property type="match status" value="2"/>
</dbReference>
<organism evidence="6">
    <name type="scientific">hydrothermal vent metagenome</name>
    <dbReference type="NCBI Taxonomy" id="652676"/>
    <lineage>
        <taxon>unclassified sequences</taxon>
        <taxon>metagenomes</taxon>
        <taxon>ecological metagenomes</taxon>
    </lineage>
</organism>
<dbReference type="GO" id="GO:0009279">
    <property type="term" value="C:cell outer membrane"/>
    <property type="evidence" value="ECO:0007669"/>
    <property type="project" value="TreeGrafter"/>
</dbReference>
<dbReference type="SUPFAM" id="SSF52172">
    <property type="entry name" value="CheY-like"/>
    <property type="match status" value="1"/>
</dbReference>
<dbReference type="InterPro" id="IPR011006">
    <property type="entry name" value="CheY-like_superfamily"/>
</dbReference>
<dbReference type="GO" id="GO:0000160">
    <property type="term" value="P:phosphorelay signal transduction system"/>
    <property type="evidence" value="ECO:0007669"/>
    <property type="project" value="InterPro"/>
</dbReference>
<evidence type="ECO:0000259" key="5">
    <source>
        <dbReference type="PROSITE" id="PS51179"/>
    </source>
</evidence>
<evidence type="ECO:0000256" key="1">
    <source>
        <dbReference type="ARBA" id="ARBA00022737"/>
    </source>
</evidence>
<dbReference type="InterPro" id="IPR019734">
    <property type="entry name" value="TPR_rpt"/>
</dbReference>
<dbReference type="InterPro" id="IPR000327">
    <property type="entry name" value="POU_dom"/>
</dbReference>
<dbReference type="PANTHER" id="PTHR44858">
    <property type="entry name" value="TETRATRICOPEPTIDE REPEAT PROTEIN 6"/>
    <property type="match status" value="1"/>
</dbReference>
<dbReference type="PANTHER" id="PTHR44858:SF1">
    <property type="entry name" value="UDP-N-ACETYLGLUCOSAMINE--PEPTIDE N-ACETYLGLUCOSAMINYLTRANSFERASE SPINDLY-RELATED"/>
    <property type="match status" value="1"/>
</dbReference>
<feature type="domain" description="POU-specific" evidence="5">
    <location>
        <begin position="491"/>
        <end position="509"/>
    </location>
</feature>
<dbReference type="InterPro" id="IPR050498">
    <property type="entry name" value="Ycf3"/>
</dbReference>
<feature type="compositionally biased region" description="Basic and acidic residues" evidence="3">
    <location>
        <begin position="291"/>
        <end position="305"/>
    </location>
</feature>
<proteinExistence type="predicted"/>
<dbReference type="Pfam" id="PF13414">
    <property type="entry name" value="TPR_11"/>
    <property type="match status" value="1"/>
</dbReference>
<evidence type="ECO:0008006" key="7">
    <source>
        <dbReference type="Google" id="ProtNLM"/>
    </source>
</evidence>
<evidence type="ECO:0000313" key="6">
    <source>
        <dbReference type="EMBL" id="VAX22260.1"/>
    </source>
</evidence>
<dbReference type="SMART" id="SM00028">
    <property type="entry name" value="TPR"/>
    <property type="match status" value="8"/>
</dbReference>
<reference evidence="6" key="1">
    <citation type="submission" date="2018-06" db="EMBL/GenBank/DDBJ databases">
        <authorList>
            <person name="Zhirakovskaya E."/>
        </authorList>
    </citation>
    <scope>NUCLEOTIDE SEQUENCE</scope>
</reference>
<feature type="region of interest" description="Disordered" evidence="3">
    <location>
        <begin position="284"/>
        <end position="305"/>
    </location>
</feature>
<evidence type="ECO:0000259" key="4">
    <source>
        <dbReference type="PROSITE" id="PS50110"/>
    </source>
</evidence>
<dbReference type="Pfam" id="PF14559">
    <property type="entry name" value="TPR_19"/>
    <property type="match status" value="1"/>
</dbReference>
<dbReference type="Pfam" id="PF13432">
    <property type="entry name" value="TPR_16"/>
    <property type="match status" value="1"/>
</dbReference>
<dbReference type="GO" id="GO:0046813">
    <property type="term" value="P:receptor-mediated virion attachment to host cell"/>
    <property type="evidence" value="ECO:0007669"/>
    <property type="project" value="TreeGrafter"/>
</dbReference>
<protein>
    <recommendedName>
        <fullName evidence="7">Chemotaxis regulator - transmits chemoreceptor signals to flagellar motor components CheY</fullName>
    </recommendedName>
</protein>
<dbReference type="GO" id="GO:0003700">
    <property type="term" value="F:DNA-binding transcription factor activity"/>
    <property type="evidence" value="ECO:0007669"/>
    <property type="project" value="InterPro"/>
</dbReference>
<dbReference type="AlphaFoldDB" id="A0A3B1CHX0"/>
<feature type="region of interest" description="Disordered" evidence="3">
    <location>
        <begin position="485"/>
        <end position="509"/>
    </location>
</feature>
<dbReference type="SMART" id="SM00448">
    <property type="entry name" value="REC"/>
    <property type="match status" value="1"/>
</dbReference>
<dbReference type="Gene3D" id="3.40.50.2300">
    <property type="match status" value="1"/>
</dbReference>
<gene>
    <name evidence="6" type="ORF">MNBD_NITROSPINAE03-1274</name>
</gene>
<dbReference type="PROSITE" id="PS50110">
    <property type="entry name" value="RESPONSE_REGULATORY"/>
    <property type="match status" value="1"/>
</dbReference>
<sequence length="509" mass="58093">MRCIVVDDMGPMRRTVSLTLKDLGFTDISEAKNGKDAFNMIKASYNDTGSEIELAIVDWNMEPVSGIELLKMARADEKIKDIIFIMITAEQLQDNVIVAAQSGVDDYIIKPFVPEIVKEKFVNVTKKRLAEIRKDAHDFFNNEAPVIDSGDAISWGDSEMARFKTRILKLAPLCNWTYLAQLELGRLFIKFKKFKEAEIWLRKALSIDFGVSEAHAMLSRALREMGKIPESVKELEIAIVENPNSGALKQKLGEAYLKRKNYDKALELLTDALRIFREKNDKKKMAKSKNARGETKLAKGEDKNDSKLKEEAVTDIKDAVQLDPAQVSAHYNLMVAYKATGRMKEAEETLLQIQSMEPDDWQGWIALGKAFIVKSEFSKVKFAFKKADEFSEGLFEVYEEIATTFYKNQMFDEAIEYLDKAKEANPSNIFSYNLKGIIYRMRDNNEAAIKEYESAVKIEPDNAGIYFNLGVAHFKSGHEDKSEEFFKKAKERDPDSEEMDTYLKKLKQP</sequence>
<dbReference type="EMBL" id="UOGB01000231">
    <property type="protein sequence ID" value="VAX22260.1"/>
    <property type="molecule type" value="Genomic_DNA"/>
</dbReference>